<name>A0ABR8CQX0_9NOST</name>
<feature type="transmembrane region" description="Helical" evidence="8">
    <location>
        <begin position="301"/>
        <end position="319"/>
    </location>
</feature>
<organism evidence="10 11">
    <name type="scientific">Anabaena subtropica FACHB-260</name>
    <dbReference type="NCBI Taxonomy" id="2692884"/>
    <lineage>
        <taxon>Bacteria</taxon>
        <taxon>Bacillati</taxon>
        <taxon>Cyanobacteriota</taxon>
        <taxon>Cyanophyceae</taxon>
        <taxon>Nostocales</taxon>
        <taxon>Nostocaceae</taxon>
        <taxon>Anabaena</taxon>
    </lineage>
</organism>
<feature type="transmembrane region" description="Helical" evidence="8">
    <location>
        <begin position="15"/>
        <end position="36"/>
    </location>
</feature>
<keyword evidence="6 8" id="KW-1133">Transmembrane helix</keyword>
<feature type="transmembrane region" description="Helical" evidence="8">
    <location>
        <begin position="118"/>
        <end position="138"/>
    </location>
</feature>
<dbReference type="Pfam" id="PF13231">
    <property type="entry name" value="PMT_2"/>
    <property type="match status" value="1"/>
</dbReference>
<keyword evidence="2" id="KW-1003">Cell membrane</keyword>
<feature type="transmembrane region" description="Helical" evidence="8">
    <location>
        <begin position="150"/>
        <end position="170"/>
    </location>
</feature>
<evidence type="ECO:0000313" key="10">
    <source>
        <dbReference type="EMBL" id="MBD2344778.1"/>
    </source>
</evidence>
<keyword evidence="11" id="KW-1185">Reference proteome</keyword>
<feature type="transmembrane region" description="Helical" evidence="8">
    <location>
        <begin position="176"/>
        <end position="208"/>
    </location>
</feature>
<proteinExistence type="predicted"/>
<evidence type="ECO:0000256" key="5">
    <source>
        <dbReference type="ARBA" id="ARBA00022692"/>
    </source>
</evidence>
<keyword evidence="5 8" id="KW-0812">Transmembrane</keyword>
<dbReference type="InterPro" id="IPR038731">
    <property type="entry name" value="RgtA/B/C-like"/>
</dbReference>
<comment type="caution">
    <text evidence="10">The sequence shown here is derived from an EMBL/GenBank/DDBJ whole genome shotgun (WGS) entry which is preliminary data.</text>
</comment>
<evidence type="ECO:0000256" key="6">
    <source>
        <dbReference type="ARBA" id="ARBA00022989"/>
    </source>
</evidence>
<evidence type="ECO:0000259" key="9">
    <source>
        <dbReference type="Pfam" id="PF13231"/>
    </source>
</evidence>
<dbReference type="PANTHER" id="PTHR33908">
    <property type="entry name" value="MANNOSYLTRANSFERASE YKCB-RELATED"/>
    <property type="match status" value="1"/>
</dbReference>
<feature type="transmembrane region" description="Helical" evidence="8">
    <location>
        <begin position="94"/>
        <end position="112"/>
    </location>
</feature>
<evidence type="ECO:0000256" key="4">
    <source>
        <dbReference type="ARBA" id="ARBA00022679"/>
    </source>
</evidence>
<dbReference type="RefSeq" id="WP_190407233.1">
    <property type="nucleotide sequence ID" value="NZ_JACJRF010000016.1"/>
</dbReference>
<feature type="transmembrane region" description="Helical" evidence="8">
    <location>
        <begin position="220"/>
        <end position="238"/>
    </location>
</feature>
<feature type="transmembrane region" description="Helical" evidence="8">
    <location>
        <begin position="443"/>
        <end position="466"/>
    </location>
</feature>
<protein>
    <submittedName>
        <fullName evidence="10">Glycosyltransferase family 39 protein</fullName>
    </submittedName>
</protein>
<dbReference type="PANTHER" id="PTHR33908:SF11">
    <property type="entry name" value="MEMBRANE PROTEIN"/>
    <property type="match status" value="1"/>
</dbReference>
<feature type="transmembrane region" description="Helical" evidence="8">
    <location>
        <begin position="366"/>
        <end position="391"/>
    </location>
</feature>
<evidence type="ECO:0000256" key="7">
    <source>
        <dbReference type="ARBA" id="ARBA00023136"/>
    </source>
</evidence>
<keyword evidence="7 8" id="KW-0472">Membrane</keyword>
<evidence type="ECO:0000256" key="8">
    <source>
        <dbReference type="SAM" id="Phobius"/>
    </source>
</evidence>
<dbReference type="Proteomes" id="UP000607281">
    <property type="component" value="Unassembled WGS sequence"/>
</dbReference>
<keyword evidence="3" id="KW-0328">Glycosyltransferase</keyword>
<comment type="subcellular location">
    <subcellularLocation>
        <location evidence="1">Cell membrane</location>
        <topology evidence="1">Multi-pass membrane protein</topology>
    </subcellularLocation>
</comment>
<feature type="transmembrane region" description="Helical" evidence="8">
    <location>
        <begin position="325"/>
        <end position="345"/>
    </location>
</feature>
<evidence type="ECO:0000256" key="2">
    <source>
        <dbReference type="ARBA" id="ARBA00022475"/>
    </source>
</evidence>
<keyword evidence="4" id="KW-0808">Transferase</keyword>
<sequence>MFYKLQSLQSTWQRISFSVAFPYITLFVWTTPLLLLSSGENSLIAHDEALYAWRARQIFDSGDWVSAWSNIHHKTPGFYWLIASFYQLFGVNEFTVRLPSMICGIFSLLLVYEIGKIILNQKLAWLATAILSLEFLWLQYCRLGNPDMPMIFLILLAIYSLIQAELYPNYKYSSGLIFIAGLSLGLGFLVRSFVIVLPTVALLPYLIFEHRRHRHLTNPWLYLGLMSGFIPIFVWSWFNWQRHSNNIFATLVEFVLRLGSEERDGNGILFYFWNISLKAFPWTFFSLLGLFLVILRPKLHYHLILVGFPIILFVELSIFSTRLSHYGLCLYPFIALLAAIGLDWLGKIYDMGYATRKPWRQKGNILRILSYACSVIGILFLIAAIVVFIWGDRLHSIVGDGVPTSLADRKYAVIGLIVGLSWFIVPMVWIGRYKFGCKFLTSSYWIAGWLIPCWLALAFAGGFGLLGDYNPTYRTFLQQPAIASILQDHPIHFVQVNGKNSVLLNFYTPVHGQKVDTIAQLPPSSYAWVDQNNSPEISRPHRIIGEVDNYKLIQVQP</sequence>
<evidence type="ECO:0000256" key="1">
    <source>
        <dbReference type="ARBA" id="ARBA00004651"/>
    </source>
</evidence>
<feature type="transmembrane region" description="Helical" evidence="8">
    <location>
        <begin position="411"/>
        <end position="431"/>
    </location>
</feature>
<dbReference type="EMBL" id="JACJRF010000016">
    <property type="protein sequence ID" value="MBD2344778.1"/>
    <property type="molecule type" value="Genomic_DNA"/>
</dbReference>
<dbReference type="InterPro" id="IPR050297">
    <property type="entry name" value="LipidA_mod_glycosyltrf_83"/>
</dbReference>
<feature type="domain" description="Glycosyltransferase RgtA/B/C/D-like" evidence="9">
    <location>
        <begin position="74"/>
        <end position="237"/>
    </location>
</feature>
<accession>A0ABR8CQX0</accession>
<reference evidence="10 11" key="1">
    <citation type="journal article" date="2020" name="ISME J.">
        <title>Comparative genomics reveals insights into cyanobacterial evolution and habitat adaptation.</title>
        <authorList>
            <person name="Chen M.Y."/>
            <person name="Teng W.K."/>
            <person name="Zhao L."/>
            <person name="Hu C.X."/>
            <person name="Zhou Y.K."/>
            <person name="Han B.P."/>
            <person name="Song L.R."/>
            <person name="Shu W.S."/>
        </authorList>
    </citation>
    <scope>NUCLEOTIDE SEQUENCE [LARGE SCALE GENOMIC DNA]</scope>
    <source>
        <strain evidence="10 11">FACHB-260</strain>
    </source>
</reference>
<evidence type="ECO:0000256" key="3">
    <source>
        <dbReference type="ARBA" id="ARBA00022676"/>
    </source>
</evidence>
<gene>
    <name evidence="10" type="ORF">H6G18_11540</name>
</gene>
<feature type="transmembrane region" description="Helical" evidence="8">
    <location>
        <begin position="268"/>
        <end position="294"/>
    </location>
</feature>
<evidence type="ECO:0000313" key="11">
    <source>
        <dbReference type="Proteomes" id="UP000607281"/>
    </source>
</evidence>